<feature type="region of interest" description="Disordered" evidence="1">
    <location>
        <begin position="1"/>
        <end position="45"/>
    </location>
</feature>
<dbReference type="AlphaFoldDB" id="A0A5C3FDN4"/>
<evidence type="ECO:0000313" key="3">
    <source>
        <dbReference type="Proteomes" id="UP000325008"/>
    </source>
</evidence>
<keyword evidence="3" id="KW-1185">Reference proteome</keyword>
<feature type="region of interest" description="Disordered" evidence="1">
    <location>
        <begin position="241"/>
        <end position="291"/>
    </location>
</feature>
<sequence length="554" mass="59471">MLFPDQRAEPLANSRQSGSRLLHEEGRGQARGHSNEQQAESHSPIFEVFTRANPHPGSLLRSGRKYGTTAFKRRAASEALSTSGNSRISASRRFSWLGSRRSSRCLHDNSVPNASSAARVGQSSAAQMNQSRSGPCAGAGRRPDAGKARRRSWRISDSLRMSGSKSQASPIPQADDAFGRGGWKWLWSESAGAANHAEPRLHTLASSRPAAASFTRSARQAGSGSIRQAVSSLFGRPSYRHPIKWQGSKSPRDENLGSEEEGSGPRSLQDSVAGTHSRSRRGPVASKGNRSAGTSALSAILPYAFSPSLDEEGGRNSDDTGCCFYRRRCSCCLPTYWVQKEPPDAAIHGAAAGWIRKEADLEAPASRQCLRSVADTAETAHLQKGARPSRFRVGLNFAFSKIRFGNQSHHLHEQPPSQLDKADAVRAQRSTAAAAAFGKSPLSAPPPSHPLLPPRPIASLRPWLHSIQLPATIPSLPLLPAFFVDASQSFFHRATPSTSPPAHLVIQPAIHPSILSRFSLIGPVQPPPSGTNVKRPCPSLAFATDSSCSSCILL</sequence>
<feature type="region of interest" description="Disordered" evidence="1">
    <location>
        <begin position="98"/>
        <end position="175"/>
    </location>
</feature>
<feature type="compositionally biased region" description="Polar residues" evidence="1">
    <location>
        <begin position="266"/>
        <end position="276"/>
    </location>
</feature>
<reference evidence="2" key="1">
    <citation type="submission" date="2018-03" db="EMBL/GenBank/DDBJ databases">
        <authorList>
            <person name="Guldener U."/>
        </authorList>
    </citation>
    <scope>NUCLEOTIDE SEQUENCE [LARGE SCALE GENOMIC DNA]</scope>
    <source>
        <strain evidence="2">ATCC34888</strain>
    </source>
</reference>
<dbReference type="EMBL" id="OOIQ01000001">
    <property type="protein sequence ID" value="SPO42534.1"/>
    <property type="molecule type" value="Genomic_DNA"/>
</dbReference>
<dbReference type="OrthoDB" id="10666048at2759"/>
<evidence type="ECO:0000256" key="1">
    <source>
        <dbReference type="SAM" id="MobiDB-lite"/>
    </source>
</evidence>
<accession>A0A5C3FDN4</accession>
<name>A0A5C3FDN4_PSEA2</name>
<dbReference type="Proteomes" id="UP000325008">
    <property type="component" value="Unassembled WGS sequence"/>
</dbReference>
<protein>
    <submittedName>
        <fullName evidence="2">Uncharacterized protein</fullName>
    </submittedName>
</protein>
<evidence type="ECO:0000313" key="2">
    <source>
        <dbReference type="EMBL" id="SPO42534.1"/>
    </source>
</evidence>
<feature type="compositionally biased region" description="Polar residues" evidence="1">
    <location>
        <begin position="159"/>
        <end position="170"/>
    </location>
</feature>
<comment type="caution">
    <text evidence="2">The sequence shown here is derived from an EMBL/GenBank/DDBJ whole genome shotgun (WGS) entry which is preliminary data.</text>
</comment>
<feature type="compositionally biased region" description="Polar residues" evidence="1">
    <location>
        <begin position="110"/>
        <end position="133"/>
    </location>
</feature>
<organism evidence="2 3">
    <name type="scientific">Pseudozyma antarctica</name>
    <name type="common">Yeast</name>
    <name type="synonym">Candida antarctica</name>
    <dbReference type="NCBI Taxonomy" id="84753"/>
    <lineage>
        <taxon>Eukaryota</taxon>
        <taxon>Fungi</taxon>
        <taxon>Dikarya</taxon>
        <taxon>Basidiomycota</taxon>
        <taxon>Ustilaginomycotina</taxon>
        <taxon>Ustilaginomycetes</taxon>
        <taxon>Ustilaginales</taxon>
        <taxon>Ustilaginaceae</taxon>
        <taxon>Moesziomyces</taxon>
    </lineage>
</organism>
<gene>
    <name evidence="2" type="ORF">PSANT_00217</name>
</gene>
<proteinExistence type="predicted"/>